<keyword evidence="7 15" id="KW-0863">Zinc-finger</keyword>
<dbReference type="GO" id="GO:0048790">
    <property type="term" value="P:maintenance of presynaptic active zone structure"/>
    <property type="evidence" value="ECO:0007669"/>
    <property type="project" value="UniProtKB-ARBA"/>
</dbReference>
<dbReference type="GO" id="GO:0003779">
    <property type="term" value="F:actin binding"/>
    <property type="evidence" value="ECO:0007669"/>
    <property type="project" value="UniProtKB-KW"/>
</dbReference>
<organism evidence="21 22">
    <name type="scientific">Sipha flava</name>
    <name type="common">yellow sugarcane aphid</name>
    <dbReference type="NCBI Taxonomy" id="143950"/>
    <lineage>
        <taxon>Eukaryota</taxon>
        <taxon>Metazoa</taxon>
        <taxon>Ecdysozoa</taxon>
        <taxon>Arthropoda</taxon>
        <taxon>Hexapoda</taxon>
        <taxon>Insecta</taxon>
        <taxon>Pterygota</taxon>
        <taxon>Neoptera</taxon>
        <taxon>Paraneoptera</taxon>
        <taxon>Hemiptera</taxon>
        <taxon>Sternorrhyncha</taxon>
        <taxon>Aphidomorpha</taxon>
        <taxon>Aphidoidea</taxon>
        <taxon>Aphididae</taxon>
        <taxon>Sipha</taxon>
    </lineage>
</organism>
<dbReference type="CDD" id="cd00176">
    <property type="entry name" value="SPEC"/>
    <property type="match status" value="4"/>
</dbReference>
<dbReference type="GO" id="GO:0048172">
    <property type="term" value="P:regulation of short-term neuronal synaptic plasticity"/>
    <property type="evidence" value="ECO:0007669"/>
    <property type="project" value="UniProtKB-ARBA"/>
</dbReference>
<feature type="coiled-coil region" evidence="16">
    <location>
        <begin position="2762"/>
        <end position="2837"/>
    </location>
</feature>
<dbReference type="CDD" id="cd21186">
    <property type="entry name" value="CH_DMD-like_rpt1"/>
    <property type="match status" value="1"/>
</dbReference>
<dbReference type="InterPro" id="IPR001715">
    <property type="entry name" value="CH_dom"/>
</dbReference>
<dbReference type="SUPFAM" id="SSF47473">
    <property type="entry name" value="EF-hand"/>
    <property type="match status" value="2"/>
</dbReference>
<dbReference type="PROSITE" id="PS00020">
    <property type="entry name" value="ACTININ_2"/>
    <property type="match status" value="1"/>
</dbReference>
<dbReference type="GO" id="GO:0007474">
    <property type="term" value="P:imaginal disc-derived wing vein specification"/>
    <property type="evidence" value="ECO:0007669"/>
    <property type="project" value="UniProtKB-ARBA"/>
</dbReference>
<dbReference type="Gene3D" id="1.10.418.10">
    <property type="entry name" value="Calponin-like domain"/>
    <property type="match status" value="2"/>
</dbReference>
<evidence type="ECO:0000256" key="7">
    <source>
        <dbReference type="ARBA" id="ARBA00022771"/>
    </source>
</evidence>
<dbReference type="GO" id="GO:0042383">
    <property type="term" value="C:sarcolemma"/>
    <property type="evidence" value="ECO:0007669"/>
    <property type="project" value="UniProtKB-SubCell"/>
</dbReference>
<keyword evidence="12" id="KW-0206">Cytoskeleton</keyword>
<feature type="coiled-coil region" evidence="16">
    <location>
        <begin position="3540"/>
        <end position="3634"/>
    </location>
</feature>
<keyword evidence="21" id="KW-1185">Reference proteome</keyword>
<feature type="region of interest" description="Disordered" evidence="17">
    <location>
        <begin position="3461"/>
        <end position="3481"/>
    </location>
</feature>
<evidence type="ECO:0000256" key="2">
    <source>
        <dbReference type="ARBA" id="ARBA00004278"/>
    </source>
</evidence>
<evidence type="ECO:0000256" key="10">
    <source>
        <dbReference type="ARBA" id="ARBA00023136"/>
    </source>
</evidence>
<dbReference type="GO" id="GO:0046716">
    <property type="term" value="P:muscle cell cellular homeostasis"/>
    <property type="evidence" value="ECO:0007669"/>
    <property type="project" value="UniProtKB-ARBA"/>
</dbReference>
<dbReference type="SMART" id="SM00033">
    <property type="entry name" value="CH"/>
    <property type="match status" value="2"/>
</dbReference>
<name>A0A8B8FT36_9HEMI</name>
<evidence type="ECO:0000256" key="13">
    <source>
        <dbReference type="ARBA" id="ARBA00065906"/>
    </source>
</evidence>
<dbReference type="CDD" id="cd00201">
    <property type="entry name" value="WW"/>
    <property type="match status" value="1"/>
</dbReference>
<evidence type="ECO:0000256" key="11">
    <source>
        <dbReference type="ARBA" id="ARBA00023203"/>
    </source>
</evidence>
<evidence type="ECO:0000256" key="6">
    <source>
        <dbReference type="ARBA" id="ARBA00022737"/>
    </source>
</evidence>
<dbReference type="Gene3D" id="2.20.70.10">
    <property type="match status" value="1"/>
</dbReference>
<evidence type="ECO:0000256" key="14">
    <source>
        <dbReference type="ARBA" id="ARBA00083840"/>
    </source>
</evidence>
<feature type="region of interest" description="Disordered" evidence="17">
    <location>
        <begin position="3640"/>
        <end position="3688"/>
    </location>
</feature>
<dbReference type="InterPro" id="IPR011992">
    <property type="entry name" value="EF-hand-dom_pair"/>
</dbReference>
<dbReference type="PROSITE" id="PS50021">
    <property type="entry name" value="CH"/>
    <property type="match status" value="2"/>
</dbReference>
<dbReference type="InterPro" id="IPR035436">
    <property type="entry name" value="Dystrophin/utrophin"/>
</dbReference>
<feature type="coiled-coil region" evidence="16">
    <location>
        <begin position="538"/>
        <end position="565"/>
    </location>
</feature>
<dbReference type="FunFam" id="1.20.58.60:FF:000075">
    <property type="entry name" value="utrophin isoform X1"/>
    <property type="match status" value="1"/>
</dbReference>
<keyword evidence="6" id="KW-0677">Repeat</keyword>
<dbReference type="RefSeq" id="XP_025413606.1">
    <property type="nucleotide sequence ID" value="XM_025557821.1"/>
</dbReference>
<dbReference type="GO" id="GO:0050699">
    <property type="term" value="F:WW domain binding"/>
    <property type="evidence" value="ECO:0007669"/>
    <property type="project" value="UniProtKB-ARBA"/>
</dbReference>
<proteinExistence type="predicted"/>
<evidence type="ECO:0000259" key="20">
    <source>
        <dbReference type="PROSITE" id="PS50135"/>
    </source>
</evidence>
<evidence type="ECO:0000256" key="8">
    <source>
        <dbReference type="ARBA" id="ARBA00022833"/>
    </source>
</evidence>
<dbReference type="InterPro" id="IPR000433">
    <property type="entry name" value="Znf_ZZ"/>
</dbReference>
<dbReference type="CDD" id="cd02334">
    <property type="entry name" value="ZZ_dystrophin"/>
    <property type="match status" value="1"/>
</dbReference>
<reference evidence="22" key="1">
    <citation type="submission" date="2025-08" db="UniProtKB">
        <authorList>
            <consortium name="RefSeq"/>
        </authorList>
    </citation>
    <scope>IDENTIFICATION</scope>
    <source>
        <tissue evidence="22">Whole body</tissue>
    </source>
</reference>
<keyword evidence="3" id="KW-1003">Cell membrane</keyword>
<evidence type="ECO:0000256" key="12">
    <source>
        <dbReference type="ARBA" id="ARBA00023212"/>
    </source>
</evidence>
<dbReference type="Gene3D" id="1.20.58.60">
    <property type="match status" value="11"/>
</dbReference>
<dbReference type="GO" id="GO:0008586">
    <property type="term" value="P:imaginal disc-derived wing vein morphogenesis"/>
    <property type="evidence" value="ECO:0007669"/>
    <property type="project" value="UniProtKB-ARBA"/>
</dbReference>
<dbReference type="GO" id="GO:0007274">
    <property type="term" value="P:neuromuscular synaptic transmission"/>
    <property type="evidence" value="ECO:0007669"/>
    <property type="project" value="UniProtKB-ARBA"/>
</dbReference>
<evidence type="ECO:0000256" key="3">
    <source>
        <dbReference type="ARBA" id="ARBA00022475"/>
    </source>
</evidence>
<dbReference type="PANTHER" id="PTHR12268">
    <property type="entry name" value="E3 UBIQUITIN-PROTEIN LIGASE KCMF1"/>
    <property type="match status" value="1"/>
</dbReference>
<keyword evidence="4" id="KW-0963">Cytoplasm</keyword>
<dbReference type="FunFam" id="3.30.60.90:FF:000001">
    <property type="entry name" value="Dystrophin isoform 2"/>
    <property type="match status" value="1"/>
</dbReference>
<feature type="domain" description="WW" evidence="18">
    <location>
        <begin position="3110"/>
        <end position="3143"/>
    </location>
</feature>
<dbReference type="InterPro" id="IPR018159">
    <property type="entry name" value="Spectrin/alpha-actinin"/>
</dbReference>
<comment type="subcellular location">
    <subcellularLocation>
        <location evidence="2">Cell membrane</location>
        <location evidence="2">Sarcolemma</location>
        <topology evidence="2">Peripheral membrane protein</topology>
        <orientation evidence="2">Cytoplasmic side</orientation>
    </subcellularLocation>
    <subcellularLocation>
        <location evidence="1">Cytoplasm</location>
        <location evidence="1">Cytoskeleton</location>
    </subcellularLocation>
</comment>
<evidence type="ECO:0000256" key="17">
    <source>
        <dbReference type="SAM" id="MobiDB-lite"/>
    </source>
</evidence>
<dbReference type="GO" id="GO:0030010">
    <property type="term" value="P:establishment of cell polarity"/>
    <property type="evidence" value="ECO:0007669"/>
    <property type="project" value="UniProtKB-ARBA"/>
</dbReference>
<dbReference type="Pfam" id="PF09069">
    <property type="entry name" value="EF-hand_3"/>
    <property type="match status" value="1"/>
</dbReference>
<evidence type="ECO:0000313" key="22">
    <source>
        <dbReference type="RefSeq" id="XP_025413606.1"/>
    </source>
</evidence>
<dbReference type="PROSITE" id="PS50135">
    <property type="entry name" value="ZF_ZZ_2"/>
    <property type="match status" value="1"/>
</dbReference>
<feature type="domain" description="Calponin-homology (CH)" evidence="19">
    <location>
        <begin position="16"/>
        <end position="120"/>
    </location>
</feature>
<protein>
    <recommendedName>
        <fullName evidence="14">Protein detached</fullName>
    </recommendedName>
</protein>
<feature type="coiled-coil region" evidence="16">
    <location>
        <begin position="2547"/>
        <end position="2581"/>
    </location>
</feature>
<dbReference type="GO" id="GO:0008270">
    <property type="term" value="F:zinc ion binding"/>
    <property type="evidence" value="ECO:0007669"/>
    <property type="project" value="UniProtKB-KW"/>
</dbReference>
<evidence type="ECO:0000256" key="9">
    <source>
        <dbReference type="ARBA" id="ARBA00022837"/>
    </source>
</evidence>
<keyword evidence="11" id="KW-0009">Actin-binding</keyword>
<gene>
    <name evidence="22" type="primary">LOC112685812</name>
</gene>
<evidence type="ECO:0000313" key="21">
    <source>
        <dbReference type="Proteomes" id="UP000694846"/>
    </source>
</evidence>
<dbReference type="InterPro" id="IPR015153">
    <property type="entry name" value="EF-hand_dom_typ1"/>
</dbReference>
<dbReference type="InterPro" id="IPR036872">
    <property type="entry name" value="CH_dom_sf"/>
</dbReference>
<comment type="subunit">
    <text evidence="13">Component of the dystrophin associated protein complex (DAPC). Interacts with Dg, via the Dg WW domain binding sites.</text>
</comment>
<dbReference type="PIRSF" id="PIRSF002341">
    <property type="entry name" value="Dystrophin/utrophin"/>
    <property type="match status" value="1"/>
</dbReference>
<dbReference type="PROSITE" id="PS01357">
    <property type="entry name" value="ZF_ZZ_1"/>
    <property type="match status" value="1"/>
</dbReference>
<dbReference type="InterPro" id="IPR002017">
    <property type="entry name" value="Spectrin_repeat"/>
</dbReference>
<dbReference type="SUPFAM" id="SSF47576">
    <property type="entry name" value="Calponin-homology domain, CH-domain"/>
    <property type="match status" value="1"/>
</dbReference>
<feature type="domain" description="Calponin-homology (CH)" evidence="19">
    <location>
        <begin position="135"/>
        <end position="239"/>
    </location>
</feature>
<evidence type="ECO:0000259" key="19">
    <source>
        <dbReference type="PROSITE" id="PS50021"/>
    </source>
</evidence>
<accession>A0A8B8FT36</accession>
<dbReference type="GO" id="GO:0005856">
    <property type="term" value="C:cytoskeleton"/>
    <property type="evidence" value="ECO:0007669"/>
    <property type="project" value="UniProtKB-SubCell"/>
</dbReference>
<dbReference type="InterPro" id="IPR050774">
    <property type="entry name" value="KCMF1/Dystrophin"/>
</dbReference>
<dbReference type="PANTHER" id="PTHR12268:SF14">
    <property type="entry name" value="DYSTROPHIN-1"/>
    <property type="match status" value="1"/>
</dbReference>
<keyword evidence="5" id="KW-0479">Metal-binding</keyword>
<sequence>MIMATVDNILVDEREDVQKKTFTKWINSQLSKENHEVISDLFLDLQNGTKLLYLLEILTNTQIKPEKGCMRVHHLNNVNKALQILDQNNVKLVNISSNDIVDGSPKLILGLVWSIILHWQVDFHLKELMLESQQTNLEKTLLAWCRKNTEGYGVDIKNFTSSWSDGLAFNALIHKFRPDLVDYDSVLKQHPNARLENIFAASYSHLNIERLLDPEDVNTSVPDKKSVMMYVMCLFQRLSQYSDDIGASKSELQFDDTSKNTDERPLSMLTNISVELGGYQTALEEVLTWLLEAEDRLHQSEKLPEELEGVREIFHLHEKFLIELRHHQEGVGVVLEEGAKMLADGGLTEEEEEEVRIQMKLLNSRWEKLRITAMERQTKIHECLMGIQQKQLDELRLWLTQTEDRISRLSQSAKMDVDSLRSQLEEHSALRADLRKQQLSVDSLSNLVVVIDENTFTDSVHVQMEDELSALGERWAHICKWAEEYGVKLQTLLMKCSRITEQLSWLQSWFDSKEVSLKHMESKHVTEVAEILERIKQLQTLRHQMSSQQKNINHLQTKIQNLEEEFLYIDDSPYSEKIETLQDRCDALVQIIEIQAQRISDAGFEFDLITNSQTEKADDKVLDDNSFDSNLNLTEIEEFGWKRRRKGGSFQEDEYENATSNLSNWLRRTHKLLDEPLEVEEQAALYEDIMSEIDSQKSQLDFASKFITNSESNNTPFPKLDDYNKLCKEFNDLESSLITFQNKIKYNIEKKQMTKEMNNLKLILDGYAKWLDSGNCTFEQIKVKLKSLKSLQERINKLNANSELLDPEELLRNEIQKCFTSWNLLNEKFSSYEIQAKLSQETNSNTKFKESKEELTGWINKLEGVLLGEPVLMNYSSVLTDKLEQLIEMQKSINDRRDTLEMVNTLGQDILEKLNSELAVERLTEDLQDLNTRWSDIPVLLDERIMKLQKDLLLVRELESNFRTLEDLMEQSEDLFNYYNSQSDQPDLKMINDVCDSVSQLYEKLHVDMKNIFEYSVDSEFKIQMNQKLESIEEKLNKIVKFKEDIAIEGLKTLENDFTEIKKCVSEVEKCHSYRDNDPVGSAGELIKLKNKYHTLHDKLLEKKPKLEKLEKSQDDNIKILILKWNKVFDGVQLIRNRLQQDVQLHSEFKVLMSQENVWLDKLDKCLKKSVKTIATDAEEISEELDDLENCLRNHPQSRVDRLNEIGSILTDHNVMLSSIKVDLAKVTSRCKKLTTQAEDKIKRLEESIEQTQKSENCIAEFQQWLETTDQQLTSRIQNDFSPQDLPNDVERLSKEFQNQAKLLHDMEEQICNYEIANKKEVANRLKDQLSLLKKRFYQLEEKFERYQSPGDLPTRVSRVLRELQSIENTICLLELASDDPDSIKGQLEQSMKMSSTLEILKNEVDFVISSNETYENQLQIETINQLYSKLTTDISNTKSKLEKGLNILHFLDNNINSFANWLNEVEQKLNEIENNHSPETHFDVQLQFIKHTLEVDCKEWEKVQNSINSHYIEFESLKDPLCEDNTYRERMDIIFNRWTIVLKRLQNNLTQLEDKSNMTCEQLEKNLNKSTELNEKYVPKIMITEEKSKKDHHSLMQYNDEEDTFQLTKNSMLFSQVSQVDPKFLQSFVKPKCENNTQECVMVEIKEHEILKSSVISHGEVTAIQRVVPEGYAEMVELSEDTETDADETDEEKWPQIVYRRKNTEKKSCLSPCEILVKRQKLASDESLKSSLESLHSKEYMASLEEEQKEHSDSLCVKVNKTHHTTITAWQNPESDDHKEVILLKEIEMSNTYRIIGTDQDIKILNSPKSIAEDNDSFYGSDKETDDIVVFSDDEELNSNFEDCSSSDEEQISKGNLFVKQKKEISISSKLSNNSLIKNIDVDIEKYENEAKLMLTRMEVTLKDLRKLNTESDPNKRFESVEQEVSNIAPDAATLISKGDSLILASHTEDPSRASTLCTLIQDRLRVMWTHIMSEIEIVKLQTQMLEKQVHSFNKITQDIENWINHKHNNTEVFEREINNKYANLLEMDEVISDIEALCYNKDAVGKMRLKIVELNNKLNKLSPLSQPQNVNVSEEVLSEINDIRINLGSLLKQLNLIPLSNNSVALQNSKIEDIQNETKKLKKCIEKLNSKSNNDDVFVQRNLIKIQENWEMLNKCVIERTGQLSSIQTEVSNLQQSGKELSEWLAEIECDMEENNSTLTLQEKKNKQHDLEKRVSSRHRTVISFLNCSRTLWSHSDSFQSEVESLRLRWQVVLNKLTTQRERLNEMEKSKSDFSSVISATKITIDQTLNVLQASQANPSEVDSLNSKICLLKCKEVELLTRRKELDAINSKKLKQPNDLESIKSLLDQVISDLSDNLICLNGKLAALNKFINQLKELNSWATKKKSEADEINHKPFTERKLATEKLHSSLIERNAEVQDILENFTNIEKQCEGISQPVSVDLQEIVKYLRENWNYLKNANQNISKKKSVTSIEVKKAEENWKSLTKNVSETHSRSSLRSLSPVNSSDALLNLLASFDKSILQICDWLALEENMLRQQSVTVGDVDDILQLIDKQKNVLRELEQKKPQLDELVHTAENLKADSNRQQLHGKVTKLREHWDETNNKVMQRKTELNAMLNDSQRYEAKKKELDTWLTKMETRLQRMSSVGNTADVLDAQQREQKTFHVELHQYKHQIDLFNQLTQKLIAVYQNDDISKIKKSTEQVNQRFQNLNTNIISRGKVLHSAINSLQNLDKSFDNFLGWLSEAESSMETIEAEFDKCNTLKRDNTKAMNQLKELQQEMETKSQSLNSLDTSGRKLLGNLSSQEDAVMLQRRLEEMNQRWNQLKNRSVNIRNRLENNTEHWNTLLLSLRELVEWIIKKDTEISSFGPLGNDLTTLQKQQDDHRGFRRQLEEKRPVIDSNLRSSRQYINNESQIVSAVKNEEINNTGDSRGYRSAEEQARDLTISLKREVTRVSEQWNSLLQRSDQWQRSLNDSIKKMQLFQKGLEDCTSKLASVEAMYKTWPVSGTSDSTKRLQELRQFGDRLNPVQRLLEEVNDQASILATNNITISASNKITLQDINNRWKVLQLAMDDRYKQIRDTGKNIINNSNGTSPASHIEASTSLLLSGSVDPPWKREITPNKVPYYVNHQCESTNWDHPKMLELMSSLSEFNEVRFSAYRTAMKLRTVQKRMSLDLLTLEAALESFDNHGLRAQNDKLITVSEMLTILGSIFDTLASQHPSLVHVPLCLDLSLNWLLNVYDSQRTGQIRVLSFKVGLVLLCKGHLEEKYRYLFRLIADPNRQVDQRKLGLLLHDCIQLPRQLGEVASFGGSNIEPSVRSCFQKAGKDKSVIEAMHFLVWLQQEPQSMVWLAVLHRLAEAESAKHQAKCNICKTYPIIGFRYRCLKCFNFDMCQSCFFSGRKAKHHKLTHPMQEYCTTTTSGEDVRDFTRALRNKFKSKRYFKKHPRVGYLPVQSVLEGDALESPSPSPQHSNTPTIPDVHNRLELYASRLAEVEYRARSNSTPDSEDEHQLIAQYCQSLNGGSETLPSVPRSPVQIMVAIDADQRHELEAMIKELEDENNHLQEEYEKLKTGSGIKGSQNIVPNNNGEVDMVSEAKMLRQHKGRLEARMQILEDHNRQLEAQLQRLRQLLEEPATFQTRSVTASQLACDSPLQNSSDKSGNWSENNGRNTLERPPPPPITSSHHTVGNLHHMADDLGKVVTELVTAMTTDEHTQIKK</sequence>
<dbReference type="PROSITE" id="PS50020">
    <property type="entry name" value="WW_DOMAIN_2"/>
    <property type="match status" value="1"/>
</dbReference>
<dbReference type="GO" id="GO:0016010">
    <property type="term" value="C:dystrophin-associated glycoprotein complex"/>
    <property type="evidence" value="ECO:0007669"/>
    <property type="project" value="UniProtKB-ARBA"/>
</dbReference>
<dbReference type="Pfam" id="PF00307">
    <property type="entry name" value="CH"/>
    <property type="match status" value="2"/>
</dbReference>
<evidence type="ECO:0000259" key="18">
    <source>
        <dbReference type="PROSITE" id="PS50020"/>
    </source>
</evidence>
<dbReference type="GO" id="GO:0046928">
    <property type="term" value="P:regulation of neurotransmitter secretion"/>
    <property type="evidence" value="ECO:0007669"/>
    <property type="project" value="UniProtKB-ARBA"/>
</dbReference>
<evidence type="ECO:0000256" key="16">
    <source>
        <dbReference type="SAM" id="Coils"/>
    </source>
</evidence>
<dbReference type="SUPFAM" id="SSF57850">
    <property type="entry name" value="RING/U-box"/>
    <property type="match status" value="1"/>
</dbReference>
<evidence type="ECO:0000256" key="5">
    <source>
        <dbReference type="ARBA" id="ARBA00022723"/>
    </source>
</evidence>
<feature type="compositionally biased region" description="Polar residues" evidence="17">
    <location>
        <begin position="3640"/>
        <end position="3671"/>
    </location>
</feature>
<dbReference type="GeneID" id="112685812"/>
<dbReference type="InterPro" id="IPR015154">
    <property type="entry name" value="EF-hand_dom_typ2"/>
</dbReference>
<dbReference type="GO" id="GO:0005737">
    <property type="term" value="C:cytoplasm"/>
    <property type="evidence" value="ECO:0007669"/>
    <property type="project" value="UniProtKB-ARBA"/>
</dbReference>
<dbReference type="InterPro" id="IPR001589">
    <property type="entry name" value="Actinin_actin-bd_CS"/>
</dbReference>
<feature type="coiled-coil region" evidence="16">
    <location>
        <begin position="1536"/>
        <end position="1563"/>
    </location>
</feature>
<evidence type="ECO:0000256" key="4">
    <source>
        <dbReference type="ARBA" id="ARBA00022490"/>
    </source>
</evidence>
<keyword evidence="9" id="KW-0106">Calcium</keyword>
<dbReference type="SMART" id="SM00456">
    <property type="entry name" value="WW"/>
    <property type="match status" value="1"/>
</dbReference>
<dbReference type="Pfam" id="PF09068">
    <property type="entry name" value="EF-hand_2"/>
    <property type="match status" value="1"/>
</dbReference>
<dbReference type="Gene3D" id="1.10.238.10">
    <property type="entry name" value="EF-hand"/>
    <property type="match status" value="2"/>
</dbReference>
<dbReference type="CDD" id="cd16242">
    <property type="entry name" value="EFh_DMD_like"/>
    <property type="match status" value="1"/>
</dbReference>
<dbReference type="SUPFAM" id="SSF51045">
    <property type="entry name" value="WW domain"/>
    <property type="match status" value="1"/>
</dbReference>
<dbReference type="SUPFAM" id="SSF46966">
    <property type="entry name" value="Spectrin repeat"/>
    <property type="match status" value="12"/>
</dbReference>
<evidence type="ECO:0000256" key="15">
    <source>
        <dbReference type="PROSITE-ProRule" id="PRU00228"/>
    </source>
</evidence>
<dbReference type="InterPro" id="IPR001202">
    <property type="entry name" value="WW_dom"/>
</dbReference>
<dbReference type="SMART" id="SM00291">
    <property type="entry name" value="ZnF_ZZ"/>
    <property type="match status" value="1"/>
</dbReference>
<dbReference type="InterPro" id="IPR036020">
    <property type="entry name" value="WW_dom_sf"/>
</dbReference>
<keyword evidence="10" id="KW-0472">Membrane</keyword>
<dbReference type="PROSITE" id="PS00019">
    <property type="entry name" value="ACTININ_1"/>
    <property type="match status" value="1"/>
</dbReference>
<feature type="coiled-coil region" evidence="16">
    <location>
        <begin position="1290"/>
        <end position="1343"/>
    </location>
</feature>
<feature type="domain" description="ZZ-type" evidence="20">
    <location>
        <begin position="3365"/>
        <end position="3421"/>
    </location>
</feature>
<dbReference type="OrthoDB" id="10057795at2759"/>
<dbReference type="Proteomes" id="UP000694846">
    <property type="component" value="Unplaced"/>
</dbReference>
<dbReference type="Gene3D" id="3.30.60.90">
    <property type="match status" value="1"/>
</dbReference>
<evidence type="ECO:0000256" key="1">
    <source>
        <dbReference type="ARBA" id="ARBA00004245"/>
    </source>
</evidence>
<keyword evidence="16" id="KW-0175">Coiled coil</keyword>
<keyword evidence="8" id="KW-0862">Zinc</keyword>
<dbReference type="GO" id="GO:0031594">
    <property type="term" value="C:neuromuscular junction"/>
    <property type="evidence" value="ECO:0007669"/>
    <property type="project" value="UniProtKB-ARBA"/>
</dbReference>
<dbReference type="InterPro" id="IPR043145">
    <property type="entry name" value="Znf_ZZ_sf"/>
</dbReference>
<dbReference type="SMART" id="SM00150">
    <property type="entry name" value="SPEC"/>
    <property type="match status" value="11"/>
</dbReference>
<dbReference type="Pfam" id="PF00435">
    <property type="entry name" value="Spectrin"/>
    <property type="match status" value="6"/>
</dbReference>
<dbReference type="Pfam" id="PF00569">
    <property type="entry name" value="ZZ"/>
    <property type="match status" value="1"/>
</dbReference>
<feature type="coiled-coil region" evidence="16">
    <location>
        <begin position="913"/>
        <end position="975"/>
    </location>
</feature>